<dbReference type="InterPro" id="IPR006612">
    <property type="entry name" value="THAP_Znf"/>
</dbReference>
<dbReference type="GO" id="GO:0003677">
    <property type="term" value="F:DNA binding"/>
    <property type="evidence" value="ECO:0007669"/>
    <property type="project" value="UniProtKB-UniRule"/>
</dbReference>
<keyword evidence="8" id="KW-1185">Reference proteome</keyword>
<name>A0ABD1FB58_HYPHA</name>
<keyword evidence="4 5" id="KW-0238">DNA-binding</keyword>
<dbReference type="PANTHER" id="PTHR46927">
    <property type="entry name" value="AGAP005574-PA"/>
    <property type="match status" value="1"/>
</dbReference>
<evidence type="ECO:0000256" key="5">
    <source>
        <dbReference type="PROSITE-ProRule" id="PRU00309"/>
    </source>
</evidence>
<sequence length="229" mass="26976">MPGCRCAVTKGNNSLEVTRRLNRNVLYHRFPKNENVFALWVQRCRRTDKWNPQNSRVCSEHFTPDDYERDLKSELLSLPEKKHLKASAIPSLLLPAPFGKPNSTVLEQNNQQKRLEIRRRKELVQNLLQNEVISYVPEEENRTQFKEVATETEADDSEAKYNKLQKKYDDLVFSYSDIHTFVLFNRFFFIKRLSSFILNFSGLKRPVFPIRNVNPFLGPLELDFSFHPP</sequence>
<comment type="caution">
    <text evidence="7">The sequence shown here is derived from an EMBL/GenBank/DDBJ whole genome shotgun (WGS) entry which is preliminary data.</text>
</comment>
<evidence type="ECO:0000259" key="6">
    <source>
        <dbReference type="PROSITE" id="PS50950"/>
    </source>
</evidence>
<protein>
    <recommendedName>
        <fullName evidence="6">THAP-type domain-containing protein</fullName>
    </recommendedName>
</protein>
<evidence type="ECO:0000256" key="2">
    <source>
        <dbReference type="ARBA" id="ARBA00022771"/>
    </source>
</evidence>
<dbReference type="GO" id="GO:0008270">
    <property type="term" value="F:zinc ion binding"/>
    <property type="evidence" value="ECO:0007669"/>
    <property type="project" value="UniProtKB-KW"/>
</dbReference>
<feature type="domain" description="THAP-type" evidence="6">
    <location>
        <begin position="1"/>
        <end position="93"/>
    </location>
</feature>
<proteinExistence type="predicted"/>
<evidence type="ECO:0000256" key="4">
    <source>
        <dbReference type="ARBA" id="ARBA00023125"/>
    </source>
</evidence>
<evidence type="ECO:0000256" key="1">
    <source>
        <dbReference type="ARBA" id="ARBA00022723"/>
    </source>
</evidence>
<dbReference type="EMBL" id="JBDJPC010000001">
    <property type="protein sequence ID" value="KAL1516529.1"/>
    <property type="molecule type" value="Genomic_DNA"/>
</dbReference>
<dbReference type="PROSITE" id="PS50950">
    <property type="entry name" value="ZF_THAP"/>
    <property type="match status" value="1"/>
</dbReference>
<dbReference type="SMART" id="SM00980">
    <property type="entry name" value="THAP"/>
    <property type="match status" value="1"/>
</dbReference>
<evidence type="ECO:0000256" key="3">
    <source>
        <dbReference type="ARBA" id="ARBA00022833"/>
    </source>
</evidence>
<dbReference type="PANTHER" id="PTHR46927:SF3">
    <property type="entry name" value="THAP-TYPE DOMAIN-CONTAINING PROTEIN"/>
    <property type="match status" value="1"/>
</dbReference>
<keyword evidence="3" id="KW-0862">Zinc</keyword>
<evidence type="ECO:0000313" key="7">
    <source>
        <dbReference type="EMBL" id="KAL1516529.1"/>
    </source>
</evidence>
<organism evidence="7 8">
    <name type="scientific">Hypothenemus hampei</name>
    <name type="common">Coffee berry borer</name>
    <dbReference type="NCBI Taxonomy" id="57062"/>
    <lineage>
        <taxon>Eukaryota</taxon>
        <taxon>Metazoa</taxon>
        <taxon>Ecdysozoa</taxon>
        <taxon>Arthropoda</taxon>
        <taxon>Hexapoda</taxon>
        <taxon>Insecta</taxon>
        <taxon>Pterygota</taxon>
        <taxon>Neoptera</taxon>
        <taxon>Endopterygota</taxon>
        <taxon>Coleoptera</taxon>
        <taxon>Polyphaga</taxon>
        <taxon>Cucujiformia</taxon>
        <taxon>Curculionidae</taxon>
        <taxon>Scolytinae</taxon>
        <taxon>Hypothenemus</taxon>
    </lineage>
</organism>
<keyword evidence="2 5" id="KW-0863">Zinc-finger</keyword>
<dbReference type="SMART" id="SM00692">
    <property type="entry name" value="DM3"/>
    <property type="match status" value="1"/>
</dbReference>
<keyword evidence="1" id="KW-0479">Metal-binding</keyword>
<dbReference type="Pfam" id="PF05485">
    <property type="entry name" value="THAP"/>
    <property type="match status" value="1"/>
</dbReference>
<dbReference type="Gene3D" id="6.20.210.20">
    <property type="entry name" value="THAP domain"/>
    <property type="match status" value="1"/>
</dbReference>
<dbReference type="Proteomes" id="UP001566132">
    <property type="component" value="Unassembled WGS sequence"/>
</dbReference>
<dbReference type="InterPro" id="IPR052224">
    <property type="entry name" value="THAP_domain_protein"/>
</dbReference>
<dbReference type="InterPro" id="IPR038441">
    <property type="entry name" value="THAP_Znf_sf"/>
</dbReference>
<accession>A0ABD1FB58</accession>
<gene>
    <name evidence="7" type="ORF">ABEB36_000436</name>
</gene>
<evidence type="ECO:0000313" key="8">
    <source>
        <dbReference type="Proteomes" id="UP001566132"/>
    </source>
</evidence>
<dbReference type="SUPFAM" id="SSF57716">
    <property type="entry name" value="Glucocorticoid receptor-like (DNA-binding domain)"/>
    <property type="match status" value="1"/>
</dbReference>
<dbReference type="AlphaFoldDB" id="A0ABD1FB58"/>
<reference evidence="7 8" key="1">
    <citation type="submission" date="2024-05" db="EMBL/GenBank/DDBJ databases">
        <title>Genetic variation in Jamaican populations of the coffee berry borer (Hypothenemus hampei).</title>
        <authorList>
            <person name="Errbii M."/>
            <person name="Myrie A."/>
        </authorList>
    </citation>
    <scope>NUCLEOTIDE SEQUENCE [LARGE SCALE GENOMIC DNA]</scope>
    <source>
        <strain evidence="7">JA-Hopewell-2020-01-JO</strain>
        <tissue evidence="7">Whole body</tissue>
    </source>
</reference>